<keyword evidence="4" id="KW-1015">Disulfide bond</keyword>
<dbReference type="PROSITE" id="PS00122">
    <property type="entry name" value="CARBOXYLESTERASE_B_1"/>
    <property type="match status" value="1"/>
</dbReference>
<dbReference type="SUPFAM" id="SSF53474">
    <property type="entry name" value="alpha/beta-Hydrolases"/>
    <property type="match status" value="1"/>
</dbReference>
<dbReference type="InterPro" id="IPR050309">
    <property type="entry name" value="Type-B_Carboxylest/Lipase"/>
</dbReference>
<dbReference type="RefSeq" id="XP_050513369.1">
    <property type="nucleotide sequence ID" value="XM_050657412.1"/>
</dbReference>
<accession>A0ABM5KT51</accession>
<dbReference type="PANTHER" id="PTHR11559">
    <property type="entry name" value="CARBOXYLESTERASE"/>
    <property type="match status" value="1"/>
</dbReference>
<evidence type="ECO:0000259" key="7">
    <source>
        <dbReference type="Pfam" id="PF00135"/>
    </source>
</evidence>
<feature type="chain" id="PRO_5045006744" description="Carboxylic ester hydrolase" evidence="6">
    <location>
        <begin position="25"/>
        <end position="569"/>
    </location>
</feature>
<feature type="signal peptide" evidence="6">
    <location>
        <begin position="1"/>
        <end position="24"/>
    </location>
</feature>
<reference evidence="8" key="1">
    <citation type="submission" date="2025-05" db="UniProtKB">
        <authorList>
            <consortium name="EnsemblMetazoa"/>
        </authorList>
    </citation>
    <scope>IDENTIFICATION</scope>
</reference>
<dbReference type="Gene3D" id="3.40.50.1820">
    <property type="entry name" value="alpha/beta hydrolase"/>
    <property type="match status" value="1"/>
</dbReference>
<keyword evidence="9" id="KW-1185">Reference proteome</keyword>
<name>A0ABM5KT51_DIAVI</name>
<keyword evidence="5" id="KW-0325">Glycoprotein</keyword>
<keyword evidence="6" id="KW-0732">Signal</keyword>
<feature type="domain" description="Carboxylesterase type B" evidence="7">
    <location>
        <begin position="38"/>
        <end position="549"/>
    </location>
</feature>
<dbReference type="EnsemblMetazoa" id="XM_050657412.1">
    <property type="protein sequence ID" value="XP_050513369.1"/>
    <property type="gene ID" value="LOC126889288"/>
</dbReference>
<evidence type="ECO:0000313" key="8">
    <source>
        <dbReference type="EnsemblMetazoa" id="XP_050513369.1"/>
    </source>
</evidence>
<keyword evidence="2" id="KW-0719">Serine esterase</keyword>
<evidence type="ECO:0000256" key="2">
    <source>
        <dbReference type="ARBA" id="ARBA00022487"/>
    </source>
</evidence>
<proteinExistence type="inferred from homology"/>
<dbReference type="InterPro" id="IPR029058">
    <property type="entry name" value="AB_hydrolase_fold"/>
</dbReference>
<evidence type="ECO:0000256" key="1">
    <source>
        <dbReference type="ARBA" id="ARBA00005964"/>
    </source>
</evidence>
<dbReference type="InterPro" id="IPR002018">
    <property type="entry name" value="CarbesteraseB"/>
</dbReference>
<sequence length="569" mass="64094">MKFSRNVTNTIFFFALFAVTFVAGDYANLEDANDHLVVQLASHEGKVRGHTLQSTKGNTYYAFQDIPYAAPPVGKLRFKVPQAHPGWTGTINATSNTRVCHQPIPTDLPQSEDCLLINVYTPVKPDPDAKLAVYAWIHGGGYVVWDGTIHRYGPAHLIDYNIIVVTFNYRLGVLGFLTTNDGVIPGNLGLRDQNLALQWVNKNIHKFGGDPDKVTIGGESAGSGSVSSQILSKMSRGLFRGAILESGSALNTFSNVPNPGQYAFKLAQRLDSTLDDKDTTRLLEVLQNVPVKDIVDLSATLVDDKATQTVSIIPDLIWAPSVEEEYIEEPFLTKPQHQAFLDGDFNHATLLAGYTSQELLWFIPSSSVRTPWSVDTWEEFDAKSKYADGDPSRLVHPELNVAEADRATVGALLKQLYTNTTFLENRTTLIEFNSEYFFTNGVIRQADLTSQYAPAYLFEFAYTPTNQIGVEHTEELQYMWKGDTDKYVNDYQPIYRNVVCKLWSNFVKHLNPTPEKDEDLGNVIWPKVKSNNIKFMSIDKTLEVKTHPKRYKETREIFDVYLRPPFYSY</sequence>
<dbReference type="InterPro" id="IPR019826">
    <property type="entry name" value="Carboxylesterase_B_AS"/>
</dbReference>
<dbReference type="EC" id="3.1.1.-" evidence="6"/>
<organism evidence="8 9">
    <name type="scientific">Diabrotica virgifera virgifera</name>
    <name type="common">western corn rootworm</name>
    <dbReference type="NCBI Taxonomy" id="50390"/>
    <lineage>
        <taxon>Eukaryota</taxon>
        <taxon>Metazoa</taxon>
        <taxon>Ecdysozoa</taxon>
        <taxon>Arthropoda</taxon>
        <taxon>Hexapoda</taxon>
        <taxon>Insecta</taxon>
        <taxon>Pterygota</taxon>
        <taxon>Neoptera</taxon>
        <taxon>Endopterygota</taxon>
        <taxon>Coleoptera</taxon>
        <taxon>Polyphaga</taxon>
        <taxon>Cucujiformia</taxon>
        <taxon>Chrysomeloidea</taxon>
        <taxon>Chrysomelidae</taxon>
        <taxon>Galerucinae</taxon>
        <taxon>Diabroticina</taxon>
        <taxon>Diabroticites</taxon>
        <taxon>Diabrotica</taxon>
    </lineage>
</organism>
<dbReference type="Proteomes" id="UP001652700">
    <property type="component" value="Unplaced"/>
</dbReference>
<protein>
    <recommendedName>
        <fullName evidence="6">Carboxylic ester hydrolase</fullName>
        <ecNumber evidence="6">3.1.1.-</ecNumber>
    </recommendedName>
</protein>
<evidence type="ECO:0000256" key="5">
    <source>
        <dbReference type="ARBA" id="ARBA00023180"/>
    </source>
</evidence>
<evidence type="ECO:0000256" key="6">
    <source>
        <dbReference type="RuleBase" id="RU361235"/>
    </source>
</evidence>
<dbReference type="GeneID" id="126889288"/>
<evidence type="ECO:0000313" key="9">
    <source>
        <dbReference type="Proteomes" id="UP001652700"/>
    </source>
</evidence>
<dbReference type="Pfam" id="PF00135">
    <property type="entry name" value="COesterase"/>
    <property type="match status" value="1"/>
</dbReference>
<keyword evidence="3 6" id="KW-0378">Hydrolase</keyword>
<evidence type="ECO:0000256" key="4">
    <source>
        <dbReference type="ARBA" id="ARBA00023157"/>
    </source>
</evidence>
<comment type="similarity">
    <text evidence="1 6">Belongs to the type-B carboxylesterase/lipase family.</text>
</comment>
<evidence type="ECO:0000256" key="3">
    <source>
        <dbReference type="ARBA" id="ARBA00022801"/>
    </source>
</evidence>